<evidence type="ECO:0000313" key="4">
    <source>
        <dbReference type="RefSeq" id="XP_019637605.1"/>
    </source>
</evidence>
<organism evidence="2 3">
    <name type="scientific">Branchiostoma belcheri</name>
    <name type="common">Amphioxus</name>
    <dbReference type="NCBI Taxonomy" id="7741"/>
    <lineage>
        <taxon>Eukaryota</taxon>
        <taxon>Metazoa</taxon>
        <taxon>Chordata</taxon>
        <taxon>Cephalochordata</taxon>
        <taxon>Leptocardii</taxon>
        <taxon>Amphioxiformes</taxon>
        <taxon>Branchiostomatidae</taxon>
        <taxon>Branchiostoma</taxon>
    </lineage>
</organism>
<evidence type="ECO:0000313" key="3">
    <source>
        <dbReference type="RefSeq" id="XP_019637604.1"/>
    </source>
</evidence>
<sequence length="234" mass="26462">MGVVLRVHSSPFILTFFICVLIVFFERQDAAPVDGFREAMSSTVCCSLCVAEQCGSYVRNHISGNSMQREPRPHQGIVTTFIYQCMGFIMCLAVLLVLPTLNVKSLTTWKLEGSSRKENTPLVEGKEPIIEDQTGTNDFLRDVASLYQEAVREVDFARVGRRVGLDDYQIQEIINNEAEQLRGEAKLKYHDWNSSKSPQSRDDLRDDIVADRIKLLPDILVQYKRPQGRAAYAG</sequence>
<evidence type="ECO:0000313" key="2">
    <source>
        <dbReference type="Proteomes" id="UP000515135"/>
    </source>
</evidence>
<keyword evidence="2" id="KW-1185">Reference proteome</keyword>
<evidence type="ECO:0000256" key="1">
    <source>
        <dbReference type="SAM" id="Phobius"/>
    </source>
</evidence>
<dbReference type="OrthoDB" id="10039089at2759"/>
<proteinExistence type="predicted"/>
<dbReference type="RefSeq" id="XP_019637604.1">
    <property type="nucleotide sequence ID" value="XM_019782045.1"/>
</dbReference>
<protein>
    <submittedName>
        <fullName evidence="3 4">Uncharacterized protein LOC109479959</fullName>
    </submittedName>
</protein>
<dbReference type="RefSeq" id="XP_019637605.1">
    <property type="nucleotide sequence ID" value="XM_019782046.1"/>
</dbReference>
<keyword evidence="1" id="KW-0472">Membrane</keyword>
<feature type="transmembrane region" description="Helical" evidence="1">
    <location>
        <begin position="7"/>
        <end position="25"/>
    </location>
</feature>
<keyword evidence="1" id="KW-0812">Transmembrane</keyword>
<feature type="transmembrane region" description="Helical" evidence="1">
    <location>
        <begin position="81"/>
        <end position="101"/>
    </location>
</feature>
<dbReference type="Proteomes" id="UP000515135">
    <property type="component" value="Unplaced"/>
</dbReference>
<dbReference type="KEGG" id="bbel:109479959"/>
<keyword evidence="1" id="KW-1133">Transmembrane helix</keyword>
<dbReference type="GeneID" id="109479959"/>
<dbReference type="AlphaFoldDB" id="A0A6P4ZU35"/>
<name>A0A6P4ZU35_BRABE</name>
<gene>
    <name evidence="3 4" type="primary">LOC109479959</name>
</gene>
<reference evidence="3 4" key="1">
    <citation type="submission" date="2025-04" db="UniProtKB">
        <authorList>
            <consortium name="RefSeq"/>
        </authorList>
    </citation>
    <scope>IDENTIFICATION</scope>
    <source>
        <tissue evidence="3 4">Gonad</tissue>
    </source>
</reference>
<accession>A0A6P4ZU35</accession>